<keyword evidence="1" id="KW-0503">Monooxygenase</keyword>
<dbReference type="Proteomes" id="UP000265566">
    <property type="component" value="Chromosome 2"/>
</dbReference>
<dbReference type="InterPro" id="IPR036188">
    <property type="entry name" value="FAD/NAD-bd_sf"/>
</dbReference>
<dbReference type="EC" id="1.14.13.8" evidence="1"/>
<reference evidence="2" key="1">
    <citation type="journal article" date="2018" name="Nat. Plants">
        <title>Whole-genome landscape of Medicago truncatula symbiotic genes.</title>
        <authorList>
            <person name="Pecrix Y."/>
            <person name="Staton S.E."/>
            <person name="Sallet E."/>
            <person name="Lelandais-Briere C."/>
            <person name="Moreau S."/>
            <person name="Carrere S."/>
            <person name="Blein T."/>
            <person name="Jardinaud M.F."/>
            <person name="Latrasse D."/>
            <person name="Zouine M."/>
            <person name="Zahm M."/>
            <person name="Kreplak J."/>
            <person name="Mayjonade B."/>
            <person name="Satge C."/>
            <person name="Perez M."/>
            <person name="Cauet S."/>
            <person name="Marande W."/>
            <person name="Chantry-Darmon C."/>
            <person name="Lopez-Roques C."/>
            <person name="Bouchez O."/>
            <person name="Berard A."/>
            <person name="Debelle F."/>
            <person name="Munos S."/>
            <person name="Bendahmane A."/>
            <person name="Berges H."/>
            <person name="Niebel A."/>
            <person name="Buitink J."/>
            <person name="Frugier F."/>
            <person name="Benhamed M."/>
            <person name="Crespi M."/>
            <person name="Gouzy J."/>
            <person name="Gamas P."/>
        </authorList>
    </citation>
    <scope>NUCLEOTIDE SEQUENCE [LARGE SCALE GENOMIC DNA]</scope>
    <source>
        <strain evidence="2">cv. Jemalong A17</strain>
    </source>
</reference>
<dbReference type="SUPFAM" id="SSF51905">
    <property type="entry name" value="FAD/NAD(P)-binding domain"/>
    <property type="match status" value="1"/>
</dbReference>
<keyword evidence="1" id="KW-0560">Oxidoreductase</keyword>
<dbReference type="EMBL" id="PSQE01000002">
    <property type="protein sequence ID" value="RHN72347.1"/>
    <property type="molecule type" value="Genomic_DNA"/>
</dbReference>
<organism evidence="1 2">
    <name type="scientific">Medicago truncatula</name>
    <name type="common">Barrel medic</name>
    <name type="synonym">Medicago tribuloides</name>
    <dbReference type="NCBI Taxonomy" id="3880"/>
    <lineage>
        <taxon>Eukaryota</taxon>
        <taxon>Viridiplantae</taxon>
        <taxon>Streptophyta</taxon>
        <taxon>Embryophyta</taxon>
        <taxon>Tracheophyta</taxon>
        <taxon>Spermatophyta</taxon>
        <taxon>Magnoliopsida</taxon>
        <taxon>eudicotyledons</taxon>
        <taxon>Gunneridae</taxon>
        <taxon>Pentapetalae</taxon>
        <taxon>rosids</taxon>
        <taxon>fabids</taxon>
        <taxon>Fabales</taxon>
        <taxon>Fabaceae</taxon>
        <taxon>Papilionoideae</taxon>
        <taxon>50 kb inversion clade</taxon>
        <taxon>NPAAA clade</taxon>
        <taxon>Hologalegina</taxon>
        <taxon>IRL clade</taxon>
        <taxon>Trifolieae</taxon>
        <taxon>Medicago</taxon>
    </lineage>
</organism>
<dbReference type="Gramene" id="rna8049">
    <property type="protein sequence ID" value="RHN72347.1"/>
    <property type="gene ID" value="gene8049"/>
</dbReference>
<gene>
    <name evidence="1" type="ORF">MtrunA17_Chr2g0286681</name>
</gene>
<sequence>MCCYALCCVVLHYTVLRVISKFIESYLLWKLPLEKYGLKPDHSFEEDYASCQVAVLPKSFYNEADKGKIIFKRASKWWFWSNGIEFDDNTKMDADVVLLATGYDGQKEAQNTFARAFF</sequence>
<evidence type="ECO:0000313" key="2">
    <source>
        <dbReference type="Proteomes" id="UP000265566"/>
    </source>
</evidence>
<dbReference type="AlphaFoldDB" id="A0A396JB20"/>
<proteinExistence type="predicted"/>
<evidence type="ECO:0000313" key="1">
    <source>
        <dbReference type="EMBL" id="RHN72347.1"/>
    </source>
</evidence>
<accession>A0A396JB20</accession>
<dbReference type="GO" id="GO:0004497">
    <property type="term" value="F:monooxygenase activity"/>
    <property type="evidence" value="ECO:0007669"/>
    <property type="project" value="UniProtKB-KW"/>
</dbReference>
<comment type="caution">
    <text evidence="1">The sequence shown here is derived from an EMBL/GenBank/DDBJ whole genome shotgun (WGS) entry which is preliminary data.</text>
</comment>
<name>A0A396JB20_MEDTR</name>
<protein>
    <submittedName>
        <fullName evidence="1">Putative flavin-containing monooxygenase</fullName>
        <ecNumber evidence="1">1.14.13.8</ecNumber>
    </submittedName>
</protein>